<proteinExistence type="predicted"/>
<dbReference type="Proteomes" id="UP000790787">
    <property type="component" value="Chromosome 4"/>
</dbReference>
<accession>A0AC58UCC6</accession>
<protein>
    <submittedName>
        <fullName evidence="2">Uncharacterized protein LOC142180118</fullName>
    </submittedName>
</protein>
<evidence type="ECO:0000313" key="2">
    <source>
        <dbReference type="RefSeq" id="XP_075107147.1"/>
    </source>
</evidence>
<sequence length="599" mass="69713">MKQEKLDRFFEKFLEMLKQLYVNIPLTEVLTQMPAYAKFLKEIMSSKSASINLMPLSMFKKLEGELGVIKSILVSLQLDDQTTIILEGIIDDIVVRVGKFVFPVDFIVVDMEVNKKVPLILERPFLCTDRAILDIYEGQLMLRVGNEIVIFQIKRMIKYPCDEASAHTCFKLDMVGELAKQHKLDKLPMGQPHTGCAEKGGMTVVKNEDNELIPTRTVASWRMCIDYRRLYNQLPIAPEDVEKTTFTFLSRIFAYQRMPFGLCNAPATFQRCMMSIFSDLNGKCMKVFMDDFNLFGDDFKDYLRNLELVLKRYENTHLLLNWEKCHFMVKEGIVVGQKVTAGGFYRKFIKNLSSITKPLIALLAKDVKFVIDVACLRAFEMIKKKQVNYATTEKEFFVVVFTFDKFRSYLVGSMVIVHTDYSALIYLMSKKESKPHLMRWVLLLQEFDLEIKDRKGTKNQVADHLLKQWTFGKSYQMSRCFPLQQSLIDLHGEHKMSQVNELEEFRLDAYENVQIFKEKMKKDFYEGENVLLYNSRLRLFRKKFKSRWTGPYVVKHVLPYGAIEAQNMEGTKSFKVNGHRLKPYLAGGFDQQSLSIIIS</sequence>
<name>A0AC58UCC6_TOBAC</name>
<organism evidence="1 2">
    <name type="scientific">Nicotiana tabacum</name>
    <name type="common">Common tobacco</name>
    <dbReference type="NCBI Taxonomy" id="4097"/>
    <lineage>
        <taxon>Eukaryota</taxon>
        <taxon>Viridiplantae</taxon>
        <taxon>Streptophyta</taxon>
        <taxon>Embryophyta</taxon>
        <taxon>Tracheophyta</taxon>
        <taxon>Spermatophyta</taxon>
        <taxon>Magnoliopsida</taxon>
        <taxon>eudicotyledons</taxon>
        <taxon>Gunneridae</taxon>
        <taxon>Pentapetalae</taxon>
        <taxon>asterids</taxon>
        <taxon>lamiids</taxon>
        <taxon>Solanales</taxon>
        <taxon>Solanaceae</taxon>
        <taxon>Nicotianoideae</taxon>
        <taxon>Nicotianeae</taxon>
        <taxon>Nicotiana</taxon>
    </lineage>
</organism>
<reference evidence="2" key="2">
    <citation type="submission" date="2025-08" db="UniProtKB">
        <authorList>
            <consortium name="RefSeq"/>
        </authorList>
    </citation>
    <scope>IDENTIFICATION</scope>
    <source>
        <tissue evidence="2">Leaf</tissue>
    </source>
</reference>
<gene>
    <name evidence="2" type="primary">LOC142180118</name>
</gene>
<reference evidence="1" key="1">
    <citation type="journal article" date="2014" name="Nat. Commun.">
        <title>The tobacco genome sequence and its comparison with those of tomato and potato.</title>
        <authorList>
            <person name="Sierro N."/>
            <person name="Battey J.N."/>
            <person name="Ouadi S."/>
            <person name="Bakaher N."/>
            <person name="Bovet L."/>
            <person name="Willig A."/>
            <person name="Goepfert S."/>
            <person name="Peitsch M.C."/>
            <person name="Ivanov N.V."/>
        </authorList>
    </citation>
    <scope>NUCLEOTIDE SEQUENCE [LARGE SCALE GENOMIC DNA]</scope>
</reference>
<dbReference type="RefSeq" id="XP_075107147.1">
    <property type="nucleotide sequence ID" value="XM_075251046.1"/>
</dbReference>
<evidence type="ECO:0000313" key="1">
    <source>
        <dbReference type="Proteomes" id="UP000790787"/>
    </source>
</evidence>
<keyword evidence="1" id="KW-1185">Reference proteome</keyword>